<dbReference type="FunCoup" id="A0A067NTU5">
    <property type="interactions" value="1"/>
</dbReference>
<keyword evidence="3" id="KW-0862">Zinc</keyword>
<proteinExistence type="inferred from homology"/>
<evidence type="ECO:0000313" key="6">
    <source>
        <dbReference type="EMBL" id="KDQ27542.1"/>
    </source>
</evidence>
<dbReference type="InterPro" id="IPR007175">
    <property type="entry name" value="Rpr2/Snm1/Rpp21"/>
</dbReference>
<dbReference type="AlphaFoldDB" id="A0A067NTU5"/>
<evidence type="ECO:0000256" key="1">
    <source>
        <dbReference type="ARBA" id="ARBA00022694"/>
    </source>
</evidence>
<accession>A0A067NTU5</accession>
<evidence type="ECO:0000256" key="3">
    <source>
        <dbReference type="ARBA" id="ARBA00022833"/>
    </source>
</evidence>
<reference evidence="7" key="1">
    <citation type="journal article" date="2014" name="Proc. Natl. Acad. Sci. U.S.A.">
        <title>Extensive sampling of basidiomycete genomes demonstrates inadequacy of the white-rot/brown-rot paradigm for wood decay fungi.</title>
        <authorList>
            <person name="Riley R."/>
            <person name="Salamov A.A."/>
            <person name="Brown D.W."/>
            <person name="Nagy L.G."/>
            <person name="Floudas D."/>
            <person name="Held B.W."/>
            <person name="Levasseur A."/>
            <person name="Lombard V."/>
            <person name="Morin E."/>
            <person name="Otillar R."/>
            <person name="Lindquist E.A."/>
            <person name="Sun H."/>
            <person name="LaButti K.M."/>
            <person name="Schmutz J."/>
            <person name="Jabbour D."/>
            <person name="Luo H."/>
            <person name="Baker S.E."/>
            <person name="Pisabarro A.G."/>
            <person name="Walton J.D."/>
            <person name="Blanchette R.A."/>
            <person name="Henrissat B."/>
            <person name="Martin F."/>
            <person name="Cullen D."/>
            <person name="Hibbett D.S."/>
            <person name="Grigoriev I.V."/>
        </authorList>
    </citation>
    <scope>NUCLEOTIDE SEQUENCE [LARGE SCALE GENOMIC DNA]</scope>
    <source>
        <strain evidence="7">PC15</strain>
    </source>
</reference>
<feature type="region of interest" description="Disordered" evidence="5">
    <location>
        <begin position="125"/>
        <end position="172"/>
    </location>
</feature>
<evidence type="ECO:0000313" key="7">
    <source>
        <dbReference type="Proteomes" id="UP000027073"/>
    </source>
</evidence>
<dbReference type="InParanoid" id="A0A067NTU5"/>
<name>A0A067NTU5_PLEO1</name>
<dbReference type="VEuPathDB" id="FungiDB:PLEOSDRAFT_28664"/>
<dbReference type="STRING" id="1137138.A0A067NTU5"/>
<dbReference type="GO" id="GO:0008033">
    <property type="term" value="P:tRNA processing"/>
    <property type="evidence" value="ECO:0007669"/>
    <property type="project" value="UniProtKB-KW"/>
</dbReference>
<organism evidence="6 7">
    <name type="scientific">Pleurotus ostreatus (strain PC15)</name>
    <name type="common">Oyster mushroom</name>
    <dbReference type="NCBI Taxonomy" id="1137138"/>
    <lineage>
        <taxon>Eukaryota</taxon>
        <taxon>Fungi</taxon>
        <taxon>Dikarya</taxon>
        <taxon>Basidiomycota</taxon>
        <taxon>Agaricomycotina</taxon>
        <taxon>Agaricomycetes</taxon>
        <taxon>Agaricomycetidae</taxon>
        <taxon>Agaricales</taxon>
        <taxon>Pleurotineae</taxon>
        <taxon>Pleurotaceae</taxon>
        <taxon>Pleurotus</taxon>
    </lineage>
</organism>
<gene>
    <name evidence="6" type="ORF">PLEOSDRAFT_28664</name>
</gene>
<dbReference type="Proteomes" id="UP000027073">
    <property type="component" value="Unassembled WGS sequence"/>
</dbReference>
<evidence type="ECO:0000256" key="4">
    <source>
        <dbReference type="ARBA" id="ARBA00038402"/>
    </source>
</evidence>
<dbReference type="Pfam" id="PF04032">
    <property type="entry name" value="Rpr2"/>
    <property type="match status" value="1"/>
</dbReference>
<evidence type="ECO:0000256" key="5">
    <source>
        <dbReference type="SAM" id="MobiDB-lite"/>
    </source>
</evidence>
<dbReference type="HOGENOM" id="CLU_079140_0_0_1"/>
<sequence length="199" mass="21793">MAKKGRAGGQNPQAVPNRDIIQRMNFLYQASSYLNSISSHSTDSDETTPTRIQSGDISSKYIEMMKTVGQKTLVKIDPTVKRTLCKGCDTVLQPGINTSVRINRLPSHGHAVTYTCNRCKTSRRIPAPPTVQQSKTTVAPPKCNPESGDIIMGPTTVRPPRKAKGVRPRQPPLFARPGHVIFRGNEVVDEANQQSVFAA</sequence>
<dbReference type="Gene3D" id="6.20.50.20">
    <property type="match status" value="1"/>
</dbReference>
<evidence type="ECO:0000256" key="2">
    <source>
        <dbReference type="ARBA" id="ARBA00022723"/>
    </source>
</evidence>
<dbReference type="GO" id="GO:0005655">
    <property type="term" value="C:nucleolar ribonuclease P complex"/>
    <property type="evidence" value="ECO:0007669"/>
    <property type="project" value="TreeGrafter"/>
</dbReference>
<dbReference type="PANTHER" id="PTHR14742">
    <property type="entry name" value="RIBONUCLEASE P SUBUNIT P21"/>
    <property type="match status" value="1"/>
</dbReference>
<evidence type="ECO:0008006" key="8">
    <source>
        <dbReference type="Google" id="ProtNLM"/>
    </source>
</evidence>
<dbReference type="OrthoDB" id="128536at2759"/>
<keyword evidence="2" id="KW-0479">Metal-binding</keyword>
<dbReference type="EMBL" id="KL198008">
    <property type="protein sequence ID" value="KDQ27542.1"/>
    <property type="molecule type" value="Genomic_DNA"/>
</dbReference>
<keyword evidence="1" id="KW-0819">tRNA processing</keyword>
<protein>
    <recommendedName>
        <fullName evidence="8">Rpr2-domain-containing protein</fullName>
    </recommendedName>
</protein>
<dbReference type="GO" id="GO:0046872">
    <property type="term" value="F:metal ion binding"/>
    <property type="evidence" value="ECO:0007669"/>
    <property type="project" value="UniProtKB-KW"/>
</dbReference>
<dbReference type="PANTHER" id="PTHR14742:SF0">
    <property type="entry name" value="RIBONUCLEASE P PROTEIN SUBUNIT P21"/>
    <property type="match status" value="1"/>
</dbReference>
<comment type="similarity">
    <text evidence="4">Belongs to the eukaryotic/archaeal RNase P protein component 4 family.</text>
</comment>